<sequence length="324" mass="37449">MTYTQDEKKQRNQFATDVVKGLTSHPKKLSSKYFYDGTGSKLFRQIMDLPEYYLTRTETEIFRTQCREIIYSLLGQATAFNLIDLGAGDATKTRLLLRELLQQKIDFTYVPVDISADALEHLQTELQTELPHLQVRPLASEYFAALDWLTKKETNPKVVFFLGSNIGNFETKAINHFTQKLRQYLQAQDKVFIGFDLQKDPHVIRQAYDDAAGITAAFNYNLLHRINQEFAADFNPEYFKHFAEYNPVTGNMKSYLLSTRAQKIYLADLDQEIAFQAWEAIHTETSHKFTLPEIEQLGNSVGLKINQVFTDPKHYFADVLFEVI</sequence>
<dbReference type="NCBIfam" id="TIGR03438">
    <property type="entry name" value="egtD_ergothio"/>
    <property type="match status" value="1"/>
</dbReference>
<dbReference type="InterPro" id="IPR017804">
    <property type="entry name" value="MeTrfase_EgtD-like"/>
</dbReference>
<dbReference type="InterPro" id="IPR019257">
    <property type="entry name" value="MeTrfase_dom"/>
</dbReference>
<dbReference type="GO" id="GO:0052706">
    <property type="term" value="F:L-histidine N(alpha)-methyltransferase activity"/>
    <property type="evidence" value="ECO:0007669"/>
    <property type="project" value="UniProtKB-EC"/>
</dbReference>
<evidence type="ECO:0000313" key="5">
    <source>
        <dbReference type="Proteomes" id="UP000323426"/>
    </source>
</evidence>
<dbReference type="EMBL" id="VWSF01000033">
    <property type="protein sequence ID" value="KAA5539377.1"/>
    <property type="molecule type" value="Genomic_DNA"/>
</dbReference>
<evidence type="ECO:0000256" key="2">
    <source>
        <dbReference type="ARBA" id="ARBA00022679"/>
    </source>
</evidence>
<dbReference type="InterPro" id="IPR035094">
    <property type="entry name" value="EgtD"/>
</dbReference>
<dbReference type="RefSeq" id="WP_150093056.1">
    <property type="nucleotide sequence ID" value="NZ_VWSF01000033.1"/>
</dbReference>
<dbReference type="SUPFAM" id="SSF53335">
    <property type="entry name" value="S-adenosyl-L-methionine-dependent methyltransferases"/>
    <property type="match status" value="1"/>
</dbReference>
<keyword evidence="1 4" id="KW-0489">Methyltransferase</keyword>
<evidence type="ECO:0000313" key="4">
    <source>
        <dbReference type="EMBL" id="KAA5539377.1"/>
    </source>
</evidence>
<dbReference type="InterPro" id="IPR051128">
    <property type="entry name" value="EgtD_Methyltrsf_superfamily"/>
</dbReference>
<organism evidence="4 5">
    <name type="scientific">Adhaeribacter rhizoryzae</name>
    <dbReference type="NCBI Taxonomy" id="2607907"/>
    <lineage>
        <taxon>Bacteria</taxon>
        <taxon>Pseudomonadati</taxon>
        <taxon>Bacteroidota</taxon>
        <taxon>Cytophagia</taxon>
        <taxon>Cytophagales</taxon>
        <taxon>Hymenobacteraceae</taxon>
        <taxon>Adhaeribacter</taxon>
    </lineage>
</organism>
<dbReference type="GO" id="GO:0032259">
    <property type="term" value="P:methylation"/>
    <property type="evidence" value="ECO:0007669"/>
    <property type="project" value="UniProtKB-KW"/>
</dbReference>
<evidence type="ECO:0000256" key="1">
    <source>
        <dbReference type="ARBA" id="ARBA00022603"/>
    </source>
</evidence>
<proteinExistence type="predicted"/>
<gene>
    <name evidence="4" type="primary">egtD</name>
    <name evidence="4" type="ORF">F0145_24550</name>
</gene>
<dbReference type="Gene3D" id="3.40.50.150">
    <property type="entry name" value="Vaccinia Virus protein VP39"/>
    <property type="match status" value="1"/>
</dbReference>
<keyword evidence="5" id="KW-1185">Reference proteome</keyword>
<dbReference type="Proteomes" id="UP000323426">
    <property type="component" value="Unassembled WGS sequence"/>
</dbReference>
<dbReference type="PANTHER" id="PTHR43397">
    <property type="entry name" value="ERGOTHIONEINE BIOSYNTHESIS PROTEIN 1"/>
    <property type="match status" value="1"/>
</dbReference>
<evidence type="ECO:0000259" key="3">
    <source>
        <dbReference type="Pfam" id="PF10017"/>
    </source>
</evidence>
<protein>
    <submittedName>
        <fullName evidence="4">L-histidine N(Alpha)-methyltransferase</fullName>
        <ecNumber evidence="4">2.1.1.44</ecNumber>
    </submittedName>
</protein>
<keyword evidence="2 4" id="KW-0808">Transferase</keyword>
<feature type="domain" description="Histidine-specific methyltransferase SAM-dependent" evidence="3">
    <location>
        <begin position="14"/>
        <end position="322"/>
    </location>
</feature>
<dbReference type="Pfam" id="PF10017">
    <property type="entry name" value="Methyltransf_33"/>
    <property type="match status" value="1"/>
</dbReference>
<dbReference type="InterPro" id="IPR029063">
    <property type="entry name" value="SAM-dependent_MTases_sf"/>
</dbReference>
<name>A0A5M6CVW1_9BACT</name>
<dbReference type="AlphaFoldDB" id="A0A5M6CVW1"/>
<accession>A0A5M6CVW1</accession>
<comment type="caution">
    <text evidence="4">The sequence shown here is derived from an EMBL/GenBank/DDBJ whole genome shotgun (WGS) entry which is preliminary data.</text>
</comment>
<dbReference type="PANTHER" id="PTHR43397:SF1">
    <property type="entry name" value="ERGOTHIONEINE BIOSYNTHESIS PROTEIN 1"/>
    <property type="match status" value="1"/>
</dbReference>
<reference evidence="4 5" key="1">
    <citation type="submission" date="2019-09" db="EMBL/GenBank/DDBJ databases">
        <title>Genome sequence and assembly of Adhaeribacter sp.</title>
        <authorList>
            <person name="Chhetri G."/>
        </authorList>
    </citation>
    <scope>NUCLEOTIDE SEQUENCE [LARGE SCALE GENOMIC DNA]</scope>
    <source>
        <strain evidence="4 5">DK36</strain>
    </source>
</reference>
<dbReference type="EC" id="2.1.1.44" evidence="4"/>
<dbReference type="PIRSF" id="PIRSF018005">
    <property type="entry name" value="UCP018005"/>
    <property type="match status" value="1"/>
</dbReference>